<name>A0A1G1YT11_9BACT</name>
<feature type="region of interest" description="Disordered" evidence="1">
    <location>
        <begin position="87"/>
        <end position="107"/>
    </location>
</feature>
<protein>
    <submittedName>
        <fullName evidence="2">Uncharacterized protein</fullName>
    </submittedName>
</protein>
<proteinExistence type="predicted"/>
<dbReference type="Proteomes" id="UP000178944">
    <property type="component" value="Unassembled WGS sequence"/>
</dbReference>
<sequence length="189" mass="20945">MLIGGLLRFLRAGKEQFKVVEHGREAWYVDPDNSERYYLKDGAAAYEALRAFGLGISNANIAKIPVGAEDRFQLVDTDGDKLDDQLEESLGTNRNNPDSDGDGYQDGVEVKNSYNPLGAGKLSADSGLVSNLKGRILLQVEKNGEAWYVNPKDGKRYYLKNGEAAYQIMRFLSLGITNKNLREIPVGRL</sequence>
<evidence type="ECO:0000313" key="2">
    <source>
        <dbReference type="EMBL" id="OGY54760.1"/>
    </source>
</evidence>
<evidence type="ECO:0000313" key="3">
    <source>
        <dbReference type="Proteomes" id="UP000178944"/>
    </source>
</evidence>
<dbReference type="EMBL" id="MHIQ01000018">
    <property type="protein sequence ID" value="OGY54760.1"/>
    <property type="molecule type" value="Genomic_DNA"/>
</dbReference>
<dbReference type="AlphaFoldDB" id="A0A1G1YT11"/>
<evidence type="ECO:0000256" key="1">
    <source>
        <dbReference type="SAM" id="MobiDB-lite"/>
    </source>
</evidence>
<reference evidence="2 3" key="1">
    <citation type="journal article" date="2016" name="Nat. Commun.">
        <title>Thousands of microbial genomes shed light on interconnected biogeochemical processes in an aquifer system.</title>
        <authorList>
            <person name="Anantharaman K."/>
            <person name="Brown C.T."/>
            <person name="Hug L.A."/>
            <person name="Sharon I."/>
            <person name="Castelle C.J."/>
            <person name="Probst A.J."/>
            <person name="Thomas B.C."/>
            <person name="Singh A."/>
            <person name="Wilkins M.J."/>
            <person name="Karaoz U."/>
            <person name="Brodie E.L."/>
            <person name="Williams K.H."/>
            <person name="Hubbard S.S."/>
            <person name="Banfield J.F."/>
        </authorList>
    </citation>
    <scope>NUCLEOTIDE SEQUENCE [LARGE SCALE GENOMIC DNA]</scope>
</reference>
<organism evidence="2 3">
    <name type="scientific">Candidatus Buchananbacteria bacterium RIFCSPLOWO2_01_FULL_56_15</name>
    <dbReference type="NCBI Taxonomy" id="1797547"/>
    <lineage>
        <taxon>Bacteria</taxon>
        <taxon>Candidatus Buchananiibacteriota</taxon>
    </lineage>
</organism>
<gene>
    <name evidence="2" type="ORF">A2951_01700</name>
</gene>
<comment type="caution">
    <text evidence="2">The sequence shown here is derived from an EMBL/GenBank/DDBJ whole genome shotgun (WGS) entry which is preliminary data.</text>
</comment>
<accession>A0A1G1YT11</accession>